<evidence type="ECO:0000256" key="1">
    <source>
        <dbReference type="SAM" id="MobiDB-lite"/>
    </source>
</evidence>
<proteinExistence type="predicted"/>
<dbReference type="AlphaFoldDB" id="A0A3P6BN23"/>
<dbReference type="EMBL" id="LS974624">
    <property type="protein sequence ID" value="CAG7897835.1"/>
    <property type="molecule type" value="Genomic_DNA"/>
</dbReference>
<evidence type="ECO:0000313" key="2">
    <source>
        <dbReference type="EMBL" id="CAG7897835.1"/>
    </source>
</evidence>
<sequence length="108" mass="11941">MADGENIQPFVCDNGTGMVKLAPFDPTNKKKKKVVILEPIEDSTESHAEKSDSLPANWGFENSLSTWDQWAFATVYILQIPTTSYLHSQKGEDEHGDLKPAFITDGGN</sequence>
<name>A0A3P6BN23_BRACM</name>
<protein>
    <submittedName>
        <fullName evidence="2">Uncharacterized protein</fullName>
    </submittedName>
</protein>
<evidence type="ECO:0000313" key="3">
    <source>
        <dbReference type="EMBL" id="VDD03958.1"/>
    </source>
</evidence>
<dbReference type="Proteomes" id="UP000694005">
    <property type="component" value="Chromosome A08"/>
</dbReference>
<reference evidence="3" key="1">
    <citation type="submission" date="2018-11" db="EMBL/GenBank/DDBJ databases">
        <authorList>
            <consortium name="Genoscope - CEA"/>
            <person name="William W."/>
        </authorList>
    </citation>
    <scope>NUCLEOTIDE SEQUENCE</scope>
</reference>
<gene>
    <name evidence="3" type="ORF">BRAA08T33311Z</name>
    <name evidence="2" type="ORF">BRAPAZ1V2_A08P15010.2</name>
</gene>
<accession>A0A3P6BN23</accession>
<feature type="compositionally biased region" description="Basic and acidic residues" evidence="1">
    <location>
        <begin position="89"/>
        <end position="98"/>
    </location>
</feature>
<organism evidence="3">
    <name type="scientific">Brassica campestris</name>
    <name type="common">Field mustard</name>
    <dbReference type="NCBI Taxonomy" id="3711"/>
    <lineage>
        <taxon>Eukaryota</taxon>
        <taxon>Viridiplantae</taxon>
        <taxon>Streptophyta</taxon>
        <taxon>Embryophyta</taxon>
        <taxon>Tracheophyta</taxon>
        <taxon>Spermatophyta</taxon>
        <taxon>Magnoliopsida</taxon>
        <taxon>eudicotyledons</taxon>
        <taxon>Gunneridae</taxon>
        <taxon>Pentapetalae</taxon>
        <taxon>rosids</taxon>
        <taxon>malvids</taxon>
        <taxon>Brassicales</taxon>
        <taxon>Brassicaceae</taxon>
        <taxon>Brassiceae</taxon>
        <taxon>Brassica</taxon>
    </lineage>
</organism>
<dbReference type="EMBL" id="LR031575">
    <property type="protein sequence ID" value="VDD03958.1"/>
    <property type="molecule type" value="Genomic_DNA"/>
</dbReference>
<dbReference type="Gramene" id="A08p15010.2_BraZ1">
    <property type="protein sequence ID" value="A08p15010.2_BraZ1.CDS"/>
    <property type="gene ID" value="A08g15010.2_BraZ1"/>
</dbReference>
<feature type="region of interest" description="Disordered" evidence="1">
    <location>
        <begin position="88"/>
        <end position="108"/>
    </location>
</feature>